<dbReference type="Gene3D" id="3.40.190.10">
    <property type="entry name" value="Periplasmic binding protein-like II"/>
    <property type="match status" value="2"/>
</dbReference>
<dbReference type="Proteomes" id="UP001180536">
    <property type="component" value="Unassembled WGS sequence"/>
</dbReference>
<feature type="chain" id="PRO_5047533277" evidence="1">
    <location>
        <begin position="25"/>
        <end position="244"/>
    </location>
</feature>
<reference evidence="3 4" key="1">
    <citation type="submission" date="2023-07" db="EMBL/GenBank/DDBJ databases">
        <title>Sorghum-associated microbial communities from plants grown in Nebraska, USA.</title>
        <authorList>
            <person name="Schachtman D."/>
        </authorList>
    </citation>
    <scope>NUCLEOTIDE SEQUENCE [LARGE SCALE GENOMIC DNA]</scope>
    <source>
        <strain evidence="3 4">BE310</strain>
    </source>
</reference>
<dbReference type="RefSeq" id="WP_056876271.1">
    <property type="nucleotide sequence ID" value="NZ_JAVDXQ010000008.1"/>
</dbReference>
<sequence length="244" mass="26642">MLPRRRFLPTLASLLAGLGSSAWAGSPLWVSGEVPPYLWRGAKGAEGYAFELFQRVTAQAGLTAELQFYPWARALRMLEAREAHAALVITRTPDREALFRWLFPVGRFRFAVVTRAADGPVSGDIASLKERRIGSMRASVSRSMLAAAGARHVVEGKDYGELVNLLQRGLVEAVIGPDAVMRSFKSTGSLRITLLDQGHELYAAAGAAMPDEQVQKVRLAYQQLVDSGAVAQLRKRHPDAFPEG</sequence>
<feature type="domain" description="Solute-binding protein family 3/N-terminal" evidence="2">
    <location>
        <begin position="30"/>
        <end position="235"/>
    </location>
</feature>
<keyword evidence="4" id="KW-1185">Reference proteome</keyword>
<dbReference type="PANTHER" id="PTHR38834">
    <property type="entry name" value="PERIPLASMIC SUBSTRATE BINDING PROTEIN FAMILY 3"/>
    <property type="match status" value="1"/>
</dbReference>
<feature type="signal peptide" evidence="1">
    <location>
        <begin position="1"/>
        <end position="24"/>
    </location>
</feature>
<proteinExistence type="predicted"/>
<accession>A0ABU1ZI23</accession>
<dbReference type="EMBL" id="JAVDXQ010000008">
    <property type="protein sequence ID" value="MDR7299331.1"/>
    <property type="molecule type" value="Genomic_DNA"/>
</dbReference>
<organism evidence="3 4">
    <name type="scientific">Pelomonas aquatica</name>
    <dbReference type="NCBI Taxonomy" id="431058"/>
    <lineage>
        <taxon>Bacteria</taxon>
        <taxon>Pseudomonadati</taxon>
        <taxon>Pseudomonadota</taxon>
        <taxon>Betaproteobacteria</taxon>
        <taxon>Burkholderiales</taxon>
        <taxon>Sphaerotilaceae</taxon>
        <taxon>Roseateles</taxon>
    </lineage>
</organism>
<keyword evidence="1" id="KW-0732">Signal</keyword>
<name>A0ABU1ZI23_9BURK</name>
<dbReference type="Pfam" id="PF00497">
    <property type="entry name" value="SBP_bac_3"/>
    <property type="match status" value="1"/>
</dbReference>
<comment type="caution">
    <text evidence="3">The sequence shown here is derived from an EMBL/GenBank/DDBJ whole genome shotgun (WGS) entry which is preliminary data.</text>
</comment>
<evidence type="ECO:0000256" key="1">
    <source>
        <dbReference type="SAM" id="SignalP"/>
    </source>
</evidence>
<gene>
    <name evidence="3" type="ORF">J2X16_004701</name>
</gene>
<evidence type="ECO:0000313" key="3">
    <source>
        <dbReference type="EMBL" id="MDR7299331.1"/>
    </source>
</evidence>
<dbReference type="InterPro" id="IPR001638">
    <property type="entry name" value="Solute-binding_3/MltF_N"/>
</dbReference>
<protein>
    <submittedName>
        <fullName evidence="3">ABC-type amino acid transport substrate-binding protein</fullName>
    </submittedName>
</protein>
<dbReference type="PANTHER" id="PTHR38834:SF3">
    <property type="entry name" value="SOLUTE-BINDING PROTEIN FAMILY 3_N-TERMINAL DOMAIN-CONTAINING PROTEIN"/>
    <property type="match status" value="1"/>
</dbReference>
<dbReference type="SUPFAM" id="SSF53850">
    <property type="entry name" value="Periplasmic binding protein-like II"/>
    <property type="match status" value="1"/>
</dbReference>
<evidence type="ECO:0000313" key="4">
    <source>
        <dbReference type="Proteomes" id="UP001180536"/>
    </source>
</evidence>
<evidence type="ECO:0000259" key="2">
    <source>
        <dbReference type="Pfam" id="PF00497"/>
    </source>
</evidence>